<reference evidence="8" key="1">
    <citation type="submission" date="2020-11" db="EMBL/GenBank/DDBJ databases">
        <authorList>
            <person name="Tran Van P."/>
        </authorList>
    </citation>
    <scope>NUCLEOTIDE SEQUENCE</scope>
</reference>
<dbReference type="PANTHER" id="PTHR10283">
    <property type="entry name" value="SOLUTE CARRIER FAMILY 13 MEMBER"/>
    <property type="match status" value="1"/>
</dbReference>
<dbReference type="EMBL" id="CAJPVJ010002020">
    <property type="protein sequence ID" value="CAG2165662.1"/>
    <property type="molecule type" value="Genomic_DNA"/>
</dbReference>
<accession>A0A7R9QH15</accession>
<protein>
    <recommendedName>
        <fullName evidence="7">Citrate transporter-like domain-containing protein</fullName>
    </recommendedName>
</protein>
<evidence type="ECO:0000256" key="6">
    <source>
        <dbReference type="SAM" id="Phobius"/>
    </source>
</evidence>
<evidence type="ECO:0000256" key="4">
    <source>
        <dbReference type="ARBA" id="ARBA00022989"/>
    </source>
</evidence>
<keyword evidence="4 6" id="KW-1133">Transmembrane helix</keyword>
<dbReference type="Pfam" id="PF03600">
    <property type="entry name" value="CitMHS"/>
    <property type="match status" value="1"/>
</dbReference>
<dbReference type="Proteomes" id="UP000728032">
    <property type="component" value="Unassembled WGS sequence"/>
</dbReference>
<feature type="domain" description="Citrate transporter-like" evidence="7">
    <location>
        <begin position="3"/>
        <end position="291"/>
    </location>
</feature>
<sequence>MAIAIEHSNLHKRIALKTLLIIGTSVNRIMFGIMLVTMFLSMWISNTATTAMMVPIVEAMLKELDESPEAQQKQSDSDKQKRATIRKALLLSISYSANVGGTGTLTGTGTNLVLQGIFEEFKEAAVTILFVLLVLLWFFRQPEIITGWADAIDGSKGTIKDATPAILISVLFFIIPANLSQFYEEREGKKFETLLDWKTVHQKMPWGVIILLGGGFAMAEGIEQSGLSEWFGEQLSSFSHISPRGAMVALTVIAALITEVASNVACATVILPVVNTLALNMGVNPLLLMMPVTIGISFAFMFPVATPPNAIVFEALGIKTFEMIKPGLVMNLLCIGIELALINSWGQLLFDLNHVPDWVTNNSTST</sequence>
<dbReference type="PANTHER" id="PTHR10283:SF82">
    <property type="entry name" value="SOLUTE CARRIER FAMILY 13 MEMBER 2"/>
    <property type="match status" value="1"/>
</dbReference>
<evidence type="ECO:0000256" key="1">
    <source>
        <dbReference type="ARBA" id="ARBA00004141"/>
    </source>
</evidence>
<dbReference type="OrthoDB" id="6493944at2759"/>
<evidence type="ECO:0000259" key="7">
    <source>
        <dbReference type="Pfam" id="PF03600"/>
    </source>
</evidence>
<keyword evidence="3 6" id="KW-0812">Transmembrane</keyword>
<keyword evidence="9" id="KW-1185">Reference proteome</keyword>
<feature type="transmembrane region" description="Helical" evidence="6">
    <location>
        <begin position="121"/>
        <end position="139"/>
    </location>
</feature>
<dbReference type="GO" id="GO:0005886">
    <property type="term" value="C:plasma membrane"/>
    <property type="evidence" value="ECO:0007669"/>
    <property type="project" value="TreeGrafter"/>
</dbReference>
<dbReference type="EMBL" id="OC916845">
    <property type="protein sequence ID" value="CAD7645431.1"/>
    <property type="molecule type" value="Genomic_DNA"/>
</dbReference>
<evidence type="ECO:0000256" key="2">
    <source>
        <dbReference type="ARBA" id="ARBA00022448"/>
    </source>
</evidence>
<dbReference type="GO" id="GO:0015137">
    <property type="term" value="F:citrate transmembrane transporter activity"/>
    <property type="evidence" value="ECO:0007669"/>
    <property type="project" value="TreeGrafter"/>
</dbReference>
<keyword evidence="5 6" id="KW-0472">Membrane</keyword>
<evidence type="ECO:0000256" key="3">
    <source>
        <dbReference type="ARBA" id="ARBA00022692"/>
    </source>
</evidence>
<feature type="transmembrane region" description="Helical" evidence="6">
    <location>
        <begin position="246"/>
        <end position="274"/>
    </location>
</feature>
<feature type="transmembrane region" description="Helical" evidence="6">
    <location>
        <begin position="286"/>
        <end position="306"/>
    </location>
</feature>
<dbReference type="GO" id="GO:0015141">
    <property type="term" value="F:succinate transmembrane transporter activity"/>
    <property type="evidence" value="ECO:0007669"/>
    <property type="project" value="TreeGrafter"/>
</dbReference>
<keyword evidence="2" id="KW-0813">Transport</keyword>
<proteinExistence type="predicted"/>
<organism evidence="8">
    <name type="scientific">Oppiella nova</name>
    <dbReference type="NCBI Taxonomy" id="334625"/>
    <lineage>
        <taxon>Eukaryota</taxon>
        <taxon>Metazoa</taxon>
        <taxon>Ecdysozoa</taxon>
        <taxon>Arthropoda</taxon>
        <taxon>Chelicerata</taxon>
        <taxon>Arachnida</taxon>
        <taxon>Acari</taxon>
        <taxon>Acariformes</taxon>
        <taxon>Sarcoptiformes</taxon>
        <taxon>Oribatida</taxon>
        <taxon>Brachypylina</taxon>
        <taxon>Oppioidea</taxon>
        <taxon>Oppiidae</taxon>
        <taxon>Oppiella</taxon>
    </lineage>
</organism>
<dbReference type="InterPro" id="IPR031312">
    <property type="entry name" value="Na/sul_symport_CS"/>
</dbReference>
<dbReference type="PROSITE" id="PS01271">
    <property type="entry name" value="NA_SULFATE"/>
    <property type="match status" value="1"/>
</dbReference>
<evidence type="ECO:0000256" key="5">
    <source>
        <dbReference type="ARBA" id="ARBA00023136"/>
    </source>
</evidence>
<evidence type="ECO:0000313" key="9">
    <source>
        <dbReference type="Proteomes" id="UP000728032"/>
    </source>
</evidence>
<dbReference type="AlphaFoldDB" id="A0A7R9QH15"/>
<dbReference type="InterPro" id="IPR004680">
    <property type="entry name" value="Cit_transptr-like_dom"/>
</dbReference>
<evidence type="ECO:0000313" key="8">
    <source>
        <dbReference type="EMBL" id="CAD7645431.1"/>
    </source>
</evidence>
<name>A0A7R9QH15_9ACAR</name>
<feature type="transmembrane region" description="Helical" evidence="6">
    <location>
        <begin position="327"/>
        <end position="346"/>
    </location>
</feature>
<comment type="subcellular location">
    <subcellularLocation>
        <location evidence="1">Membrane</location>
        <topology evidence="1">Multi-pass membrane protein</topology>
    </subcellularLocation>
</comment>
<gene>
    <name evidence="8" type="ORF">ONB1V03_LOCUS5201</name>
</gene>
<feature type="transmembrane region" description="Helical" evidence="6">
    <location>
        <begin position="20"/>
        <end position="44"/>
    </location>
</feature>